<dbReference type="PANTHER" id="PTHR12106">
    <property type="entry name" value="SORTILIN RELATED"/>
    <property type="match status" value="1"/>
</dbReference>
<dbReference type="InterPro" id="IPR050310">
    <property type="entry name" value="VPS10-sortilin"/>
</dbReference>
<reference evidence="1 2" key="1">
    <citation type="journal article" date="2014" name="Genome Biol. Evol.">
        <title>The genome of the myxosporean Thelohanellus kitauei shows adaptations to nutrient acquisition within its fish host.</title>
        <authorList>
            <person name="Yang Y."/>
            <person name="Xiong J."/>
            <person name="Zhou Z."/>
            <person name="Huo F."/>
            <person name="Miao W."/>
            <person name="Ran C."/>
            <person name="Liu Y."/>
            <person name="Zhang J."/>
            <person name="Feng J."/>
            <person name="Wang M."/>
            <person name="Wang M."/>
            <person name="Wang L."/>
            <person name="Yao B."/>
        </authorList>
    </citation>
    <scope>NUCLEOTIDE SEQUENCE [LARGE SCALE GENOMIC DNA]</scope>
    <source>
        <strain evidence="1">Wuqing</strain>
    </source>
</reference>
<evidence type="ECO:0008006" key="3">
    <source>
        <dbReference type="Google" id="ProtNLM"/>
    </source>
</evidence>
<sequence length="385" mass="44946">MYKRCRGFRILRGSFILVGYSLLKTANERVQTVEKDMIIGIGHNQTFKEITTKIIHLNQLYARADLSIYKKVDEYFYLHGMLYILAWKKGSNLCLFTFNEYDQFIEIVCGLSKNNLADHRCSFVINPHVAGVIYANLNKIKDQTRTYVSFDHGKNFVPLQLKRGQSNCRENNCVIEFDLLCHDDLIENNFPEKWILKFRGTYHRKSSASRHIFISTNGGKNWKMLASRIENLIILNSGGLMFGTERQIGRIMFSYDEGMNWYYGNISTNNLRAIIPLEWPTNLAITGINYDQHKETCTFLQFDFSHKKPSSLCFDNRTMVQLTIKPCPCSLEDFPWYQNFNHSKPNYYYNDNFCIWNPFSNITEPVKQCRDGGIPLNDLNGYEAF</sequence>
<dbReference type="Proteomes" id="UP000031668">
    <property type="component" value="Unassembled WGS sequence"/>
</dbReference>
<dbReference type="OrthoDB" id="443634at2759"/>
<evidence type="ECO:0000313" key="2">
    <source>
        <dbReference type="Proteomes" id="UP000031668"/>
    </source>
</evidence>
<dbReference type="SUPFAM" id="SSF50939">
    <property type="entry name" value="Sialidases"/>
    <property type="match status" value="1"/>
</dbReference>
<evidence type="ECO:0000313" key="1">
    <source>
        <dbReference type="EMBL" id="KII66227.1"/>
    </source>
</evidence>
<protein>
    <recommendedName>
        <fullName evidence="3">Vacuolar protein sorting/targeting protein 10</fullName>
    </recommendedName>
</protein>
<keyword evidence="2" id="KW-1185">Reference proteome</keyword>
<dbReference type="PANTHER" id="PTHR12106:SF27">
    <property type="entry name" value="SORTILIN-RELATED RECEPTOR"/>
    <property type="match status" value="1"/>
</dbReference>
<dbReference type="CDD" id="cd15482">
    <property type="entry name" value="Sialidase_non-viral"/>
    <property type="match status" value="1"/>
</dbReference>
<gene>
    <name evidence="1" type="ORF">RF11_14749</name>
</gene>
<organism evidence="1 2">
    <name type="scientific">Thelohanellus kitauei</name>
    <name type="common">Myxosporean</name>
    <dbReference type="NCBI Taxonomy" id="669202"/>
    <lineage>
        <taxon>Eukaryota</taxon>
        <taxon>Metazoa</taxon>
        <taxon>Cnidaria</taxon>
        <taxon>Myxozoa</taxon>
        <taxon>Myxosporea</taxon>
        <taxon>Bivalvulida</taxon>
        <taxon>Platysporina</taxon>
        <taxon>Myxobolidae</taxon>
        <taxon>Thelohanellus</taxon>
    </lineage>
</organism>
<dbReference type="GO" id="GO:0006892">
    <property type="term" value="P:post-Golgi vesicle-mediated transport"/>
    <property type="evidence" value="ECO:0007669"/>
    <property type="project" value="TreeGrafter"/>
</dbReference>
<proteinExistence type="predicted"/>
<dbReference type="InterPro" id="IPR002860">
    <property type="entry name" value="BNR_rpt"/>
</dbReference>
<dbReference type="InterPro" id="IPR036278">
    <property type="entry name" value="Sialidase_sf"/>
</dbReference>
<dbReference type="GO" id="GO:0016020">
    <property type="term" value="C:membrane"/>
    <property type="evidence" value="ECO:0007669"/>
    <property type="project" value="TreeGrafter"/>
</dbReference>
<dbReference type="AlphaFoldDB" id="A0A0C2MX87"/>
<name>A0A0C2MX87_THEKT</name>
<comment type="caution">
    <text evidence="1">The sequence shown here is derived from an EMBL/GenBank/DDBJ whole genome shotgun (WGS) entry which is preliminary data.</text>
</comment>
<dbReference type="GO" id="GO:0005794">
    <property type="term" value="C:Golgi apparatus"/>
    <property type="evidence" value="ECO:0007669"/>
    <property type="project" value="TreeGrafter"/>
</dbReference>
<accession>A0A0C2MX87</accession>
<dbReference type="Pfam" id="PF02012">
    <property type="entry name" value="BNR"/>
    <property type="match status" value="1"/>
</dbReference>
<dbReference type="EMBL" id="JWZT01003593">
    <property type="protein sequence ID" value="KII66227.1"/>
    <property type="molecule type" value="Genomic_DNA"/>
</dbReference>